<dbReference type="SMART" id="SM00886">
    <property type="entry name" value="Dabb"/>
    <property type="match status" value="1"/>
</dbReference>
<organism evidence="2 3">
    <name type="scientific">Saitoella complicata (strain BCRC 22490 / CBS 7301 / JCM 7358 / NBRC 10748 / NRRL Y-17804)</name>
    <dbReference type="NCBI Taxonomy" id="698492"/>
    <lineage>
        <taxon>Eukaryota</taxon>
        <taxon>Fungi</taxon>
        <taxon>Dikarya</taxon>
        <taxon>Ascomycota</taxon>
        <taxon>Taphrinomycotina</taxon>
        <taxon>Taphrinomycotina incertae sedis</taxon>
        <taxon>Saitoella</taxon>
    </lineage>
</organism>
<comment type="caution">
    <text evidence="2">The sequence shown here is derived from an EMBL/GenBank/DDBJ whole genome shotgun (WGS) entry which is preliminary data.</text>
</comment>
<sequence>MTITHIVLFQFSSEALKDTANIQRICTAFQALKQNCLHPQTHKPYILSLTGGLNNSPEVHHSGGLTHGWVVKFENQEDRDWYVERDPAHTEFKGMLEGVVEGKGVCDYPRGKKEHKGYLVNSPYRVNSTSRHCFVSSYFRPTSGLRQLQLQ</sequence>
<feature type="domain" description="Stress-response A/B barrel" evidence="1">
    <location>
        <begin position="3"/>
        <end position="108"/>
    </location>
</feature>
<dbReference type="Gene3D" id="3.30.70.100">
    <property type="match status" value="1"/>
</dbReference>
<dbReference type="Pfam" id="PF07876">
    <property type="entry name" value="Dabb"/>
    <property type="match status" value="1"/>
</dbReference>
<dbReference type="EMBL" id="BACD03000061">
    <property type="protein sequence ID" value="GAO52166.1"/>
    <property type="molecule type" value="Genomic_DNA"/>
</dbReference>
<dbReference type="InterPro" id="IPR011008">
    <property type="entry name" value="Dimeric_a/b-barrel"/>
</dbReference>
<proteinExistence type="predicted"/>
<gene>
    <name evidence="2" type="ORF">G7K_6250-t1</name>
</gene>
<reference evidence="2 3" key="2">
    <citation type="journal article" date="2014" name="J. Gen. Appl. Microbiol.">
        <title>The early diverging ascomycetous budding yeast Saitoella complicata has three histone deacetylases belonging to the Clr6, Hos2, and Rpd3 lineages.</title>
        <authorList>
            <person name="Nishida H."/>
            <person name="Matsumoto T."/>
            <person name="Kondo S."/>
            <person name="Hamamoto M."/>
            <person name="Yoshikawa H."/>
        </authorList>
    </citation>
    <scope>NUCLEOTIDE SEQUENCE [LARGE SCALE GENOMIC DNA]</scope>
    <source>
        <strain evidence="2 3">NRRL Y-17804</strain>
    </source>
</reference>
<dbReference type="AlphaFoldDB" id="A0A0E9NR65"/>
<dbReference type="InterPro" id="IPR013097">
    <property type="entry name" value="Dabb"/>
</dbReference>
<name>A0A0E9NR65_SAICN</name>
<evidence type="ECO:0000259" key="1">
    <source>
        <dbReference type="PROSITE" id="PS51502"/>
    </source>
</evidence>
<reference evidence="2 3" key="3">
    <citation type="journal article" date="2015" name="Genome Announc.">
        <title>Draft Genome Sequence of the Archiascomycetous Yeast Saitoella complicata.</title>
        <authorList>
            <person name="Yamauchi K."/>
            <person name="Kondo S."/>
            <person name="Hamamoto M."/>
            <person name="Takahashi Y."/>
            <person name="Ogura Y."/>
            <person name="Hayashi T."/>
            <person name="Nishida H."/>
        </authorList>
    </citation>
    <scope>NUCLEOTIDE SEQUENCE [LARGE SCALE GENOMIC DNA]</scope>
    <source>
        <strain evidence="2 3">NRRL Y-17804</strain>
    </source>
</reference>
<dbReference type="STRING" id="698492.A0A0E9NR65"/>
<dbReference type="OMA" id="MTITHIV"/>
<dbReference type="Proteomes" id="UP000033140">
    <property type="component" value="Unassembled WGS sequence"/>
</dbReference>
<evidence type="ECO:0000313" key="3">
    <source>
        <dbReference type="Proteomes" id="UP000033140"/>
    </source>
</evidence>
<accession>A0A0E9NR65</accession>
<dbReference type="PROSITE" id="PS51502">
    <property type="entry name" value="S_R_A_B_BARREL"/>
    <property type="match status" value="1"/>
</dbReference>
<evidence type="ECO:0000313" key="2">
    <source>
        <dbReference type="EMBL" id="GAO52166.1"/>
    </source>
</evidence>
<reference evidence="2 3" key="1">
    <citation type="journal article" date="2011" name="J. Gen. Appl. Microbiol.">
        <title>Draft genome sequencing of the enigmatic yeast Saitoella complicata.</title>
        <authorList>
            <person name="Nishida H."/>
            <person name="Hamamoto M."/>
            <person name="Sugiyama J."/>
        </authorList>
    </citation>
    <scope>NUCLEOTIDE SEQUENCE [LARGE SCALE GENOMIC DNA]</scope>
    <source>
        <strain evidence="2 3">NRRL Y-17804</strain>
    </source>
</reference>
<keyword evidence="3" id="KW-1185">Reference proteome</keyword>
<dbReference type="SUPFAM" id="SSF54909">
    <property type="entry name" value="Dimeric alpha+beta barrel"/>
    <property type="match status" value="1"/>
</dbReference>
<protein>
    <recommendedName>
        <fullName evidence="1">Stress-response A/B barrel domain-containing protein</fullName>
    </recommendedName>
</protein>